<accession>A0A8H4UPK5</accession>
<feature type="signal peptide" evidence="1">
    <location>
        <begin position="1"/>
        <end position="19"/>
    </location>
</feature>
<keyword evidence="1" id="KW-0732">Signal</keyword>
<keyword evidence="3" id="KW-1185">Reference proteome</keyword>
<evidence type="ECO:0000313" key="3">
    <source>
        <dbReference type="Proteomes" id="UP000635477"/>
    </source>
</evidence>
<proteinExistence type="predicted"/>
<feature type="chain" id="PRO_5034603893" description="Ricin B lectin domain-containing protein" evidence="1">
    <location>
        <begin position="20"/>
        <end position="131"/>
    </location>
</feature>
<evidence type="ECO:0000256" key="1">
    <source>
        <dbReference type="SAM" id="SignalP"/>
    </source>
</evidence>
<evidence type="ECO:0000313" key="2">
    <source>
        <dbReference type="EMBL" id="KAF4981045.1"/>
    </source>
</evidence>
<reference evidence="2" key="1">
    <citation type="journal article" date="2020" name="BMC Genomics">
        <title>Correction to: Identification and distribution of gene clusters required for synthesis of sphingolipid metabolism inhibitors in diverse species of the filamentous fungus Fusarium.</title>
        <authorList>
            <person name="Kim H.S."/>
            <person name="Lohmar J.M."/>
            <person name="Busman M."/>
            <person name="Brown D.W."/>
            <person name="Naumann T.A."/>
            <person name="Divon H.H."/>
            <person name="Lysoe E."/>
            <person name="Uhlig S."/>
            <person name="Proctor R.H."/>
        </authorList>
    </citation>
    <scope>NUCLEOTIDE SEQUENCE</scope>
    <source>
        <strain evidence="2">NRRL 22465</strain>
    </source>
</reference>
<gene>
    <name evidence="2" type="ORF">FZEAL_3097</name>
</gene>
<protein>
    <recommendedName>
        <fullName evidence="4">Ricin B lectin domain-containing protein</fullName>
    </recommendedName>
</protein>
<name>A0A8H4UPK5_9HYPO</name>
<comment type="caution">
    <text evidence="2">The sequence shown here is derived from an EMBL/GenBank/DDBJ whole genome shotgun (WGS) entry which is preliminary data.</text>
</comment>
<dbReference type="EMBL" id="JABEYC010000189">
    <property type="protein sequence ID" value="KAF4981045.1"/>
    <property type="molecule type" value="Genomic_DNA"/>
</dbReference>
<dbReference type="OrthoDB" id="4691160at2759"/>
<dbReference type="Proteomes" id="UP000635477">
    <property type="component" value="Unassembled WGS sequence"/>
</dbReference>
<dbReference type="AlphaFoldDB" id="A0A8H4UPK5"/>
<sequence>MQLTIIFATVAALAMSVSAAPQPGPKTKDLTHETFLEGTIHSDMQCGSKNKIADWRLEATERNRCIEFEDIEGVGEFQAKTLKVNNVRFPNCAVYVYSDLGCHIDGRKLELGHCDQASNNFGFRSYYFYCG</sequence>
<evidence type="ECO:0008006" key="4">
    <source>
        <dbReference type="Google" id="ProtNLM"/>
    </source>
</evidence>
<organism evidence="2 3">
    <name type="scientific">Fusarium zealandicum</name>
    <dbReference type="NCBI Taxonomy" id="1053134"/>
    <lineage>
        <taxon>Eukaryota</taxon>
        <taxon>Fungi</taxon>
        <taxon>Dikarya</taxon>
        <taxon>Ascomycota</taxon>
        <taxon>Pezizomycotina</taxon>
        <taxon>Sordariomycetes</taxon>
        <taxon>Hypocreomycetidae</taxon>
        <taxon>Hypocreales</taxon>
        <taxon>Nectriaceae</taxon>
        <taxon>Fusarium</taxon>
        <taxon>Fusarium staphyleae species complex</taxon>
    </lineage>
</organism>
<reference evidence="2" key="2">
    <citation type="submission" date="2020-05" db="EMBL/GenBank/DDBJ databases">
        <authorList>
            <person name="Kim H.-S."/>
            <person name="Proctor R.H."/>
            <person name="Brown D.W."/>
        </authorList>
    </citation>
    <scope>NUCLEOTIDE SEQUENCE</scope>
    <source>
        <strain evidence="2">NRRL 22465</strain>
    </source>
</reference>